<proteinExistence type="predicted"/>
<sequence>MCSWCYGFSPAVKKLKENYKDIDLEIISGGFSPYSKQVVDDEYKEFLAYHWNNVNARSGQFFDHSMKFISDTFRYDTEPSSRALMVIKELLPDQDFVFLSLMQKAFYVEGKDITNGAVLAELAAEIGVEKPVFLERFHSEETKLKTNQGFQFSRQLGVQGFPTLLTIDNGKIKVITRGFQDYDGLKIVVDDWLNSQHVPLPSNGGSCSGDTCES</sequence>
<reference evidence="2 3" key="1">
    <citation type="submission" date="2022-07" db="EMBL/GenBank/DDBJ databases">
        <title>Mucilaginibacter sp. JC4.</title>
        <authorList>
            <person name="Le V."/>
            <person name="Ko S.-R."/>
            <person name="Ahn C.-Y."/>
            <person name="Oh H.-M."/>
        </authorList>
    </citation>
    <scope>NUCLEOTIDE SEQUENCE [LARGE SCALE GENOMIC DNA]</scope>
    <source>
        <strain evidence="2 3">JC4</strain>
    </source>
</reference>
<gene>
    <name evidence="2" type="ORF">NPE20_14190</name>
</gene>
<dbReference type="InterPro" id="IPR001853">
    <property type="entry name" value="DSBA-like_thioredoxin_dom"/>
</dbReference>
<dbReference type="Gene3D" id="1.10.472.60">
    <property type="entry name" value="putative protein disulfide isomerase domain"/>
    <property type="match status" value="1"/>
</dbReference>
<dbReference type="PANTHER" id="PTHR13887">
    <property type="entry name" value="GLUTATHIONE S-TRANSFERASE KAPPA"/>
    <property type="match status" value="1"/>
</dbReference>
<dbReference type="EMBL" id="JANHOH010000002">
    <property type="protein sequence ID" value="MCQ6959122.1"/>
    <property type="molecule type" value="Genomic_DNA"/>
</dbReference>
<dbReference type="InterPro" id="IPR036249">
    <property type="entry name" value="Thioredoxin-like_sf"/>
</dbReference>
<protein>
    <submittedName>
        <fullName evidence="2">DsbA family protein</fullName>
    </submittedName>
</protein>
<dbReference type="CDD" id="cd03025">
    <property type="entry name" value="DsbA_FrnE_like"/>
    <property type="match status" value="1"/>
</dbReference>
<dbReference type="PANTHER" id="PTHR13887:SF54">
    <property type="entry name" value="DSBA FAMILY PROTEIN"/>
    <property type="match status" value="1"/>
</dbReference>
<accession>A0ABT1T3M6</accession>
<evidence type="ECO:0000313" key="2">
    <source>
        <dbReference type="EMBL" id="MCQ6959122.1"/>
    </source>
</evidence>
<dbReference type="Gene3D" id="3.40.30.10">
    <property type="entry name" value="Glutaredoxin"/>
    <property type="match status" value="1"/>
</dbReference>
<comment type="caution">
    <text evidence="2">The sequence shown here is derived from an EMBL/GenBank/DDBJ whole genome shotgun (WGS) entry which is preliminary data.</text>
</comment>
<evidence type="ECO:0000259" key="1">
    <source>
        <dbReference type="Pfam" id="PF01323"/>
    </source>
</evidence>
<name>A0ABT1T3M6_9SPHI</name>
<organism evidence="2 3">
    <name type="scientific">Mucilaginibacter aquariorum</name>
    <dbReference type="NCBI Taxonomy" id="2967225"/>
    <lineage>
        <taxon>Bacteria</taxon>
        <taxon>Pseudomonadati</taxon>
        <taxon>Bacteroidota</taxon>
        <taxon>Sphingobacteriia</taxon>
        <taxon>Sphingobacteriales</taxon>
        <taxon>Sphingobacteriaceae</taxon>
        <taxon>Mucilaginibacter</taxon>
    </lineage>
</organism>
<dbReference type="Pfam" id="PF01323">
    <property type="entry name" value="DSBA"/>
    <property type="match status" value="1"/>
</dbReference>
<feature type="domain" description="DSBA-like thioredoxin" evidence="1">
    <location>
        <begin position="1"/>
        <end position="185"/>
    </location>
</feature>
<keyword evidence="3" id="KW-1185">Reference proteome</keyword>
<evidence type="ECO:0000313" key="3">
    <source>
        <dbReference type="Proteomes" id="UP001204376"/>
    </source>
</evidence>
<dbReference type="SUPFAM" id="SSF52833">
    <property type="entry name" value="Thioredoxin-like"/>
    <property type="match status" value="1"/>
</dbReference>
<dbReference type="Proteomes" id="UP001204376">
    <property type="component" value="Unassembled WGS sequence"/>
</dbReference>